<dbReference type="eggNOG" id="ENOG502Z7QR">
    <property type="taxonomic scope" value="Bacteria"/>
</dbReference>
<name>D4BKC6_9ENTR</name>
<keyword evidence="1" id="KW-0472">Membrane</keyword>
<dbReference type="EMBL" id="ABWL02000030">
    <property type="protein sequence ID" value="EFE05623.1"/>
    <property type="molecule type" value="Genomic_DNA"/>
</dbReference>
<feature type="transmembrane region" description="Helical" evidence="1">
    <location>
        <begin position="67"/>
        <end position="90"/>
    </location>
</feature>
<accession>D4BKC6</accession>
<feature type="domain" description="TraG N-terminal Proteobacteria" evidence="2">
    <location>
        <begin position="11"/>
        <end position="479"/>
    </location>
</feature>
<proteinExistence type="predicted"/>
<keyword evidence="1" id="KW-0812">Transmembrane</keyword>
<evidence type="ECO:0000313" key="3">
    <source>
        <dbReference type="EMBL" id="EFE05623.1"/>
    </source>
</evidence>
<dbReference type="Pfam" id="PF07916">
    <property type="entry name" value="TraG_N"/>
    <property type="match status" value="1"/>
</dbReference>
<feature type="transmembrane region" description="Helical" evidence="1">
    <location>
        <begin position="21"/>
        <end position="47"/>
    </location>
</feature>
<protein>
    <recommendedName>
        <fullName evidence="2">TraG N-terminal Proteobacteria domain-containing protein</fullName>
    </recommendedName>
</protein>
<feature type="transmembrane region" description="Helical" evidence="1">
    <location>
        <begin position="483"/>
        <end position="507"/>
    </location>
</feature>
<feature type="transmembrane region" description="Helical" evidence="1">
    <location>
        <begin position="361"/>
        <end position="380"/>
    </location>
</feature>
<evidence type="ECO:0000259" key="2">
    <source>
        <dbReference type="Pfam" id="PF07916"/>
    </source>
</evidence>
<gene>
    <name evidence="3" type="ORF">CIT292_11003</name>
</gene>
<dbReference type="RefSeq" id="WP_006688144.1">
    <property type="nucleotide sequence ID" value="NZ_GG730303.1"/>
</dbReference>
<dbReference type="HOGENOM" id="CLU_042138_2_0_6"/>
<dbReference type="InterPro" id="IPR012931">
    <property type="entry name" value="TraG_N_Proteobacteria"/>
</dbReference>
<keyword evidence="1" id="KW-1133">Transmembrane helix</keyword>
<evidence type="ECO:0000256" key="1">
    <source>
        <dbReference type="SAM" id="Phobius"/>
    </source>
</evidence>
<feature type="transmembrane region" description="Helical" evidence="1">
    <location>
        <begin position="437"/>
        <end position="463"/>
    </location>
</feature>
<dbReference type="Proteomes" id="UP000003880">
    <property type="component" value="Unassembled WGS sequence"/>
</dbReference>
<organism evidence="3 4">
    <name type="scientific">Citrobacter youngae ATCC 29220</name>
    <dbReference type="NCBI Taxonomy" id="500640"/>
    <lineage>
        <taxon>Bacteria</taxon>
        <taxon>Pseudomonadati</taxon>
        <taxon>Pseudomonadota</taxon>
        <taxon>Gammaproteobacteria</taxon>
        <taxon>Enterobacterales</taxon>
        <taxon>Enterobacteriaceae</taxon>
        <taxon>Citrobacter</taxon>
        <taxon>Citrobacter freundii complex</taxon>
    </lineage>
</organism>
<comment type="caution">
    <text evidence="3">The sequence shown here is derived from an EMBL/GenBank/DDBJ whole genome shotgun (WGS) entry which is preliminary data.</text>
</comment>
<evidence type="ECO:0000313" key="4">
    <source>
        <dbReference type="Proteomes" id="UP000003880"/>
    </source>
</evidence>
<dbReference type="AlphaFoldDB" id="D4BKC6"/>
<reference evidence="3 4" key="1">
    <citation type="submission" date="2010-02" db="EMBL/GenBank/DDBJ databases">
        <authorList>
            <person name="Weinstock G."/>
            <person name="Sodergren E."/>
            <person name="Clifton S."/>
            <person name="Fulton L."/>
            <person name="Fulton B."/>
            <person name="Courtney L."/>
            <person name="Fronick C."/>
            <person name="Harrison M."/>
            <person name="Strong C."/>
            <person name="Farmer C."/>
            <person name="Delahaunty K."/>
            <person name="Markovic C."/>
            <person name="Hall O."/>
            <person name="Minx P."/>
            <person name="Tomlinson C."/>
            <person name="Mitreva M."/>
            <person name="Nelson J."/>
            <person name="Hou S."/>
            <person name="Wollam A."/>
            <person name="Pepin K.H."/>
            <person name="Johnson M."/>
            <person name="Bhonagiri V."/>
            <person name="Zhang X."/>
            <person name="Suruliraj S."/>
            <person name="Warren W."/>
            <person name="Chinwalla A."/>
            <person name="Mardis E.R."/>
            <person name="Wilson R.K."/>
        </authorList>
    </citation>
    <scope>NUCLEOTIDE SEQUENCE [LARGE SCALE GENOMIC DNA]</scope>
    <source>
        <strain evidence="3 4">ATCC 29220</strain>
    </source>
</reference>
<sequence length="534" mass="59485">MTAHSYLEYALTLLGWLINNGIWNIITSTGLFALPLLIKLIAVWLKAREQGVDEGNTGALTVAWMENVIYVAIIVIMFTCVPLLNVDITALKFDMTRSKQCNISLAQPDDTGYKPLINEVSGKIAAVPVWWYLIHTLSKGLVNAATASLPCQPDLRQIRFEVQHTRLSDPVLAQELQDFVQECYSPSLARLKQHAASLSQTEIDDISWIGSSFFLSHPGYYDTDHARSPWSPWHYDEDRDAGLVDTGNGGYPTCNQWWSDSDIGLRSRVLALVNPSVWQALQKLSYSQPEYEEAVLRSVVSQRNMEVSQTGRVYPGFGGNIDTTMMNQLTRDGATAGQAIASLAAFPAFDSVRQALPMVQAILLMTLVICIPIVTVFSAYSVRTVLTLTFAQFALMFLTFWWELARWLDGTLLDLLYDSDTHSYWNMAGIQNTQDDIIMMFVTGTMFIVLPAFWIGVLSWAGIHLGGVMEGAIRDGVRSSGKSGGNMAAIMINKLMMMSILLTLFILNPYSHFIPARAFGPVIMKTIKHNIFIP</sequence>
<feature type="transmembrane region" description="Helical" evidence="1">
    <location>
        <begin position="386"/>
        <end position="404"/>
    </location>
</feature>